<name>A0ABQ6EP69_9VIBR</name>
<evidence type="ECO:0000313" key="2">
    <source>
        <dbReference type="Proteomes" id="UP001157156"/>
    </source>
</evidence>
<keyword evidence="2" id="KW-1185">Reference proteome</keyword>
<organism evidence="1 2">
    <name type="scientific">Vibrio algivorus</name>
    <dbReference type="NCBI Taxonomy" id="1667024"/>
    <lineage>
        <taxon>Bacteria</taxon>
        <taxon>Pseudomonadati</taxon>
        <taxon>Pseudomonadota</taxon>
        <taxon>Gammaproteobacteria</taxon>
        <taxon>Vibrionales</taxon>
        <taxon>Vibrionaceae</taxon>
        <taxon>Vibrio</taxon>
    </lineage>
</organism>
<dbReference type="Proteomes" id="UP001157156">
    <property type="component" value="Unassembled WGS sequence"/>
</dbReference>
<sequence>MDGAIRKSFMANSEYGLNQWDEIGASLPKQTFIYKISGELRVSSHDIYFGSRC</sequence>
<accession>A0ABQ6EP69</accession>
<protein>
    <submittedName>
        <fullName evidence="1">Uncharacterized protein</fullName>
    </submittedName>
</protein>
<comment type="caution">
    <text evidence="1">The sequence shown here is derived from an EMBL/GenBank/DDBJ whole genome shotgun (WGS) entry which is preliminary data.</text>
</comment>
<reference evidence="2" key="1">
    <citation type="journal article" date="2019" name="Int. J. Syst. Evol. Microbiol.">
        <title>The Global Catalogue of Microorganisms (GCM) 10K type strain sequencing project: providing services to taxonomists for standard genome sequencing and annotation.</title>
        <authorList>
            <consortium name="The Broad Institute Genomics Platform"/>
            <consortium name="The Broad Institute Genome Sequencing Center for Infectious Disease"/>
            <person name="Wu L."/>
            <person name="Ma J."/>
        </authorList>
    </citation>
    <scope>NUCLEOTIDE SEQUENCE [LARGE SCALE GENOMIC DNA]</scope>
    <source>
        <strain evidence="2">NBRC 111146</strain>
    </source>
</reference>
<evidence type="ECO:0000313" key="1">
    <source>
        <dbReference type="EMBL" id="GLT14759.1"/>
    </source>
</evidence>
<gene>
    <name evidence="1" type="ORF">GCM10007931_17340</name>
</gene>
<proteinExistence type="predicted"/>
<dbReference type="EMBL" id="BSPV01000005">
    <property type="protein sequence ID" value="GLT14759.1"/>
    <property type="molecule type" value="Genomic_DNA"/>
</dbReference>